<evidence type="ECO:0000259" key="9">
    <source>
        <dbReference type="Pfam" id="PF02888"/>
    </source>
</evidence>
<keyword evidence="7" id="KW-0407">Ion channel</keyword>
<dbReference type="Pfam" id="PF02888">
    <property type="entry name" value="CaMBD"/>
    <property type="match status" value="1"/>
</dbReference>
<dbReference type="GO" id="GO:0016020">
    <property type="term" value="C:membrane"/>
    <property type="evidence" value="ECO:0007669"/>
    <property type="project" value="UniProtKB-SubCell"/>
</dbReference>
<evidence type="ECO:0000256" key="1">
    <source>
        <dbReference type="ARBA" id="ARBA00004141"/>
    </source>
</evidence>
<organism evidence="12 14">
    <name type="scientific">Rotaria sordida</name>
    <dbReference type="NCBI Taxonomy" id="392033"/>
    <lineage>
        <taxon>Eukaryota</taxon>
        <taxon>Metazoa</taxon>
        <taxon>Spiralia</taxon>
        <taxon>Gnathifera</taxon>
        <taxon>Rotifera</taxon>
        <taxon>Eurotatoria</taxon>
        <taxon>Bdelloidea</taxon>
        <taxon>Philodinida</taxon>
        <taxon>Philodinidae</taxon>
        <taxon>Rotaria</taxon>
    </lineage>
</organism>
<dbReference type="InterPro" id="IPR036122">
    <property type="entry name" value="CaM-bd_dom_sf"/>
</dbReference>
<name>A0A814NNR9_9BILA</name>
<evidence type="ECO:0000313" key="12">
    <source>
        <dbReference type="EMBL" id="CAF1094465.1"/>
    </source>
</evidence>
<dbReference type="SUPFAM" id="SSF81324">
    <property type="entry name" value="Voltage-gated potassium channels"/>
    <property type="match status" value="1"/>
</dbReference>
<evidence type="ECO:0000313" key="13">
    <source>
        <dbReference type="EMBL" id="CAF4119370.1"/>
    </source>
</evidence>
<dbReference type="InterPro" id="IPR015449">
    <property type="entry name" value="K_chnl_Ca-activ_SK"/>
</dbReference>
<comment type="caution">
    <text evidence="12">The sequence shown here is derived from an EMBL/GenBank/DDBJ whole genome shotgun (WGS) entry which is preliminary data.</text>
</comment>
<sequence>MISSMKNRDELRELSIEKPSSTSINLMADVSRRLRRRKKTYDRLRKINNIMCFLGLLGVFLMIIENEINFMNVYKKDLMINWIIKLIITITTVILVGLVFYYHYLDLNLYSVNNVIDNWFTGLTNKKIFLILFEVFICFIHPIPRSFPLNWSLQHDNLTISYSSKTTSISSSPIEIDVVLGLPMFARFYLVCRFILFHSYLFRDASSQSLGCLNEVSMDFFFLIKTYLEQWPVHCLLLFCGLLFSIGSWSLRACNYSITTEHLSILDSMWLFIVTFTTIGYGDLTPSTYCGRSVAALIGLIGILTSALLISVLAQKLKLTRSEKYVHSFVLDIELAKKRNHQAANVIKFAIKIWYLKRKHRSTSTEYIKVQRRLIQSIRFIQKLKQKQGKLTDNYIGLQEIITIQRETISKTEENTEQLIIMESKVDKIDENLIDINHTMINIQKTLNLLLNRMLQEEKTS</sequence>
<feature type="transmembrane region" description="Helical" evidence="8">
    <location>
        <begin position="294"/>
        <end position="314"/>
    </location>
</feature>
<evidence type="ECO:0000313" key="14">
    <source>
        <dbReference type="Proteomes" id="UP000663889"/>
    </source>
</evidence>
<dbReference type="Pfam" id="PF03530">
    <property type="entry name" value="SK_channel"/>
    <property type="match status" value="1"/>
</dbReference>
<dbReference type="EMBL" id="CAJNOU010000816">
    <property type="protein sequence ID" value="CAF1094465.1"/>
    <property type="molecule type" value="Genomic_DNA"/>
</dbReference>
<feature type="transmembrane region" description="Helical" evidence="8">
    <location>
        <begin position="263"/>
        <end position="282"/>
    </location>
</feature>
<dbReference type="InterPro" id="IPR004178">
    <property type="entry name" value="CaM-bd_dom"/>
</dbReference>
<protein>
    <submittedName>
        <fullName evidence="12">Uncharacterized protein</fullName>
    </submittedName>
</protein>
<dbReference type="EMBL" id="CAJNOO010000546">
    <property type="protein sequence ID" value="CAF0974423.1"/>
    <property type="molecule type" value="Genomic_DNA"/>
</dbReference>
<feature type="transmembrane region" description="Helical" evidence="8">
    <location>
        <begin position="47"/>
        <end position="64"/>
    </location>
</feature>
<evidence type="ECO:0000256" key="2">
    <source>
        <dbReference type="ARBA" id="ARBA00022448"/>
    </source>
</evidence>
<keyword evidence="4 8" id="KW-1133">Transmembrane helix</keyword>
<dbReference type="Proteomes" id="UP000663874">
    <property type="component" value="Unassembled WGS sequence"/>
</dbReference>
<dbReference type="GO" id="GO:0016286">
    <property type="term" value="F:small conductance calcium-activated potassium channel activity"/>
    <property type="evidence" value="ECO:0007669"/>
    <property type="project" value="InterPro"/>
</dbReference>
<dbReference type="InterPro" id="IPR013099">
    <property type="entry name" value="K_chnl_dom"/>
</dbReference>
<dbReference type="SUPFAM" id="SSF81327">
    <property type="entry name" value="Small-conductance potassium channel"/>
    <property type="match status" value="1"/>
</dbReference>
<comment type="subcellular location">
    <subcellularLocation>
        <location evidence="1">Membrane</location>
        <topology evidence="1">Multi-pass membrane protein</topology>
    </subcellularLocation>
</comment>
<dbReference type="GO" id="GO:0005516">
    <property type="term" value="F:calmodulin binding"/>
    <property type="evidence" value="ECO:0007669"/>
    <property type="project" value="InterPro"/>
</dbReference>
<keyword evidence="3 8" id="KW-0812">Transmembrane</keyword>
<dbReference type="Proteomes" id="UP000663889">
    <property type="component" value="Unassembled WGS sequence"/>
</dbReference>
<dbReference type="EMBL" id="CAJOBE010010909">
    <property type="protein sequence ID" value="CAF4119370.1"/>
    <property type="molecule type" value="Genomic_DNA"/>
</dbReference>
<dbReference type="Gene3D" id="1.10.287.70">
    <property type="match status" value="2"/>
</dbReference>
<feature type="transmembrane region" description="Helical" evidence="8">
    <location>
        <begin position="128"/>
        <end position="144"/>
    </location>
</feature>
<reference evidence="12" key="1">
    <citation type="submission" date="2021-02" db="EMBL/GenBank/DDBJ databases">
        <authorList>
            <person name="Nowell W R."/>
        </authorList>
    </citation>
    <scope>NUCLEOTIDE SEQUENCE</scope>
</reference>
<accession>A0A814NNR9</accession>
<evidence type="ECO:0000256" key="6">
    <source>
        <dbReference type="ARBA" id="ARBA00023136"/>
    </source>
</evidence>
<dbReference type="AlphaFoldDB" id="A0A814NNR9"/>
<gene>
    <name evidence="13" type="ORF">FNK824_LOCUS32225</name>
    <name evidence="11" type="ORF">RFH988_LOCUS12804</name>
    <name evidence="12" type="ORF">SEV965_LOCUS15538</name>
</gene>
<feature type="domain" description="Potassium channel" evidence="10">
    <location>
        <begin position="247"/>
        <end position="317"/>
    </location>
</feature>
<dbReference type="Proteomes" id="UP000663882">
    <property type="component" value="Unassembled WGS sequence"/>
</dbReference>
<dbReference type="OrthoDB" id="73653at2759"/>
<feature type="transmembrane region" description="Helical" evidence="8">
    <location>
        <begin position="231"/>
        <end position="251"/>
    </location>
</feature>
<evidence type="ECO:0000256" key="5">
    <source>
        <dbReference type="ARBA" id="ARBA00023065"/>
    </source>
</evidence>
<evidence type="ECO:0000256" key="7">
    <source>
        <dbReference type="ARBA" id="ARBA00023303"/>
    </source>
</evidence>
<proteinExistence type="predicted"/>
<keyword evidence="5" id="KW-0406">Ion transport</keyword>
<keyword evidence="2" id="KW-0813">Transport</keyword>
<feature type="transmembrane region" description="Helical" evidence="8">
    <location>
        <begin position="79"/>
        <end position="102"/>
    </location>
</feature>
<keyword evidence="6 8" id="KW-0472">Membrane</keyword>
<dbReference type="PANTHER" id="PTHR10153">
    <property type="entry name" value="SMALL CONDUCTANCE CALCIUM-ACTIVATED POTASSIUM CHANNEL"/>
    <property type="match status" value="1"/>
</dbReference>
<evidence type="ECO:0000259" key="10">
    <source>
        <dbReference type="Pfam" id="PF07885"/>
    </source>
</evidence>
<feature type="domain" description="Calmodulin-binding" evidence="9">
    <location>
        <begin position="332"/>
        <end position="401"/>
    </location>
</feature>
<evidence type="ECO:0000313" key="11">
    <source>
        <dbReference type="EMBL" id="CAF0974423.1"/>
    </source>
</evidence>
<evidence type="ECO:0000256" key="3">
    <source>
        <dbReference type="ARBA" id="ARBA00022692"/>
    </source>
</evidence>
<dbReference type="Pfam" id="PF07885">
    <property type="entry name" value="Ion_trans_2"/>
    <property type="match status" value="1"/>
</dbReference>
<evidence type="ECO:0000256" key="4">
    <source>
        <dbReference type="ARBA" id="ARBA00022989"/>
    </source>
</evidence>
<evidence type="ECO:0000256" key="8">
    <source>
        <dbReference type="SAM" id="Phobius"/>
    </source>
</evidence>